<name>A0A3M9M0B3_9MICO</name>
<dbReference type="EMBL" id="RJJQ01000023">
    <property type="protein sequence ID" value="RNI18313.1"/>
    <property type="molecule type" value="Genomic_DNA"/>
</dbReference>
<accession>A0A3M9M0B3</accession>
<sequence length="496" mass="54458">MVRGPWTTFEDFNLVAGWLLWSHRMASPFGDLTGNAFAAVARERGVALSETEISRAEKGEARVTIGAIAKYEQLLQLPPGTLSAPLRSAARLAPRAAGADKLAQLRSVPRAVAPRQLVVNDFYVRYVAGEQFTGGDWLMLADSITYAETSLLPDALAMQWIRQLLDECMRSVNAAYFPRVEALSIVAEHDHYASYLLDAARDLTAAPGASGVIDAWGIVGDIRSRQLIHKLLTDLPSVPDDRLYLYAAAFEMPGYRGDLAPHQLQDIARDLERRLPRWSLGSYEPIASIAAMLPDDLSASILRRIDQDVHPMSRLTGRRMNRTVQAEVDLYTGAAMAASWPGHPGGSVLPELLRLVLSSERFGLRHHAANLIYCSPFAAPICAAAAELCTSGADPVTRQLATYLVSRLATPDNDEELRLLLKRSERIGLTINTLTGMAHAGLLTELDDLKPFIRAKDTRQSGIYAAGITHHPDLYSEAADSAEATWWRRARGGIWE</sequence>
<dbReference type="AlphaFoldDB" id="A0A3M9M0B3"/>
<gene>
    <name evidence="1" type="ORF">EFY87_18120</name>
</gene>
<evidence type="ECO:0000313" key="2">
    <source>
        <dbReference type="Proteomes" id="UP000271678"/>
    </source>
</evidence>
<comment type="caution">
    <text evidence="1">The sequence shown here is derived from an EMBL/GenBank/DDBJ whole genome shotgun (WGS) entry which is preliminary data.</text>
</comment>
<reference evidence="1 2" key="1">
    <citation type="submission" date="2018-11" db="EMBL/GenBank/DDBJ databases">
        <title>Draft genome of Simplicispira Flexivirga sp. BO-16.</title>
        <authorList>
            <person name="Im W.T."/>
        </authorList>
    </citation>
    <scope>NUCLEOTIDE SEQUENCE [LARGE SCALE GENOMIC DNA]</scope>
    <source>
        <strain evidence="1 2">BO-16</strain>
    </source>
</reference>
<dbReference type="Proteomes" id="UP000271678">
    <property type="component" value="Unassembled WGS sequence"/>
</dbReference>
<proteinExistence type="predicted"/>
<keyword evidence="2" id="KW-1185">Reference proteome</keyword>
<protein>
    <submittedName>
        <fullName evidence="1">Uncharacterized protein</fullName>
    </submittedName>
</protein>
<evidence type="ECO:0000313" key="1">
    <source>
        <dbReference type="EMBL" id="RNI18313.1"/>
    </source>
</evidence>
<organism evidence="1 2">
    <name type="scientific">Flexivirga caeni</name>
    <dbReference type="NCBI Taxonomy" id="2294115"/>
    <lineage>
        <taxon>Bacteria</taxon>
        <taxon>Bacillati</taxon>
        <taxon>Actinomycetota</taxon>
        <taxon>Actinomycetes</taxon>
        <taxon>Micrococcales</taxon>
        <taxon>Dermacoccaceae</taxon>
        <taxon>Flexivirga</taxon>
    </lineage>
</organism>